<organism evidence="2 3">
    <name type="scientific">Rubripirellula reticaptiva</name>
    <dbReference type="NCBI Taxonomy" id="2528013"/>
    <lineage>
        <taxon>Bacteria</taxon>
        <taxon>Pseudomonadati</taxon>
        <taxon>Planctomycetota</taxon>
        <taxon>Planctomycetia</taxon>
        <taxon>Pirellulales</taxon>
        <taxon>Pirellulaceae</taxon>
        <taxon>Rubripirellula</taxon>
    </lineage>
</organism>
<sequence length="329" mass="36859">MTQNAFTESLKACPCCGCPLLDRFAGTDTGVAACHCDVSFNDDDAELSEHLILAIHASQFRDNGVETGAICGAISFAIAAMVFKLLPAVWLVWDTQLPWRYFFPLVVPVAVWTVVGALFGGLVLRVLTAILAPTRLVMQVVVKGFFIGFSLGAVIGALCVFIQYVVWRGRPIDDVWFTYSSQVTRSAEWVGLLFAVIGSWVAAILVRSRLDPRLRSTPKSIVGNVCNARNGSTNEGDGRFQFGIAKMLFYTGVIAVMIAVPVQILSRLRSFQRIESYLLAYEVMTFLVVIMLLPFVTWATFRWPKLYWQMRDSLARWRRMDHLWSRPEV</sequence>
<dbReference type="GO" id="GO:0008324">
    <property type="term" value="F:monoatomic cation transmembrane transporter activity"/>
    <property type="evidence" value="ECO:0007669"/>
    <property type="project" value="InterPro"/>
</dbReference>
<dbReference type="SUPFAM" id="SSF161093">
    <property type="entry name" value="MgtE membrane domain-like"/>
    <property type="match status" value="1"/>
</dbReference>
<name>A0A5C6ELE6_9BACT</name>
<evidence type="ECO:0000313" key="2">
    <source>
        <dbReference type="EMBL" id="TWU48436.1"/>
    </source>
</evidence>
<protein>
    <submittedName>
        <fullName evidence="2">Uncharacterized protein</fullName>
    </submittedName>
</protein>
<reference evidence="2 3" key="1">
    <citation type="submission" date="2019-02" db="EMBL/GenBank/DDBJ databases">
        <title>Deep-cultivation of Planctomycetes and their phenomic and genomic characterization uncovers novel biology.</title>
        <authorList>
            <person name="Wiegand S."/>
            <person name="Jogler M."/>
            <person name="Boedeker C."/>
            <person name="Pinto D."/>
            <person name="Vollmers J."/>
            <person name="Rivas-Marin E."/>
            <person name="Kohn T."/>
            <person name="Peeters S.H."/>
            <person name="Heuer A."/>
            <person name="Rast P."/>
            <person name="Oberbeckmann S."/>
            <person name="Bunk B."/>
            <person name="Jeske O."/>
            <person name="Meyerdierks A."/>
            <person name="Storesund J.E."/>
            <person name="Kallscheuer N."/>
            <person name="Luecker S."/>
            <person name="Lage O.M."/>
            <person name="Pohl T."/>
            <person name="Merkel B.J."/>
            <person name="Hornburger P."/>
            <person name="Mueller R.-W."/>
            <person name="Bruemmer F."/>
            <person name="Labrenz M."/>
            <person name="Spormann A.M."/>
            <person name="Op Den Camp H."/>
            <person name="Overmann J."/>
            <person name="Amann R."/>
            <person name="Jetten M.S.M."/>
            <person name="Mascher T."/>
            <person name="Medema M.H."/>
            <person name="Devos D.P."/>
            <person name="Kaster A.-K."/>
            <person name="Ovreas L."/>
            <person name="Rohde M."/>
            <person name="Galperin M.Y."/>
            <person name="Jogler C."/>
        </authorList>
    </citation>
    <scope>NUCLEOTIDE SEQUENCE [LARGE SCALE GENOMIC DNA]</scope>
    <source>
        <strain evidence="2 3">Poly59</strain>
    </source>
</reference>
<keyword evidence="1" id="KW-1133">Transmembrane helix</keyword>
<dbReference type="RefSeq" id="WP_146536798.1">
    <property type="nucleotide sequence ID" value="NZ_SJPX01000005.1"/>
</dbReference>
<proteinExistence type="predicted"/>
<dbReference type="OrthoDB" id="9820650at2"/>
<dbReference type="AlphaFoldDB" id="A0A5C6ELE6"/>
<feature type="transmembrane region" description="Helical" evidence="1">
    <location>
        <begin position="187"/>
        <end position="206"/>
    </location>
</feature>
<feature type="transmembrane region" description="Helical" evidence="1">
    <location>
        <begin position="105"/>
        <end position="132"/>
    </location>
</feature>
<keyword evidence="1" id="KW-0472">Membrane</keyword>
<keyword evidence="1" id="KW-0812">Transmembrane</keyword>
<gene>
    <name evidence="2" type="ORF">Poly59_52840</name>
</gene>
<evidence type="ECO:0000313" key="3">
    <source>
        <dbReference type="Proteomes" id="UP000317977"/>
    </source>
</evidence>
<evidence type="ECO:0000256" key="1">
    <source>
        <dbReference type="SAM" id="Phobius"/>
    </source>
</evidence>
<feature type="transmembrane region" description="Helical" evidence="1">
    <location>
        <begin position="247"/>
        <end position="266"/>
    </location>
</feature>
<comment type="caution">
    <text evidence="2">The sequence shown here is derived from an EMBL/GenBank/DDBJ whole genome shotgun (WGS) entry which is preliminary data.</text>
</comment>
<dbReference type="Proteomes" id="UP000317977">
    <property type="component" value="Unassembled WGS sequence"/>
</dbReference>
<feature type="transmembrane region" description="Helical" evidence="1">
    <location>
        <begin position="278"/>
        <end position="301"/>
    </location>
</feature>
<feature type="transmembrane region" description="Helical" evidence="1">
    <location>
        <begin position="69"/>
        <end position="93"/>
    </location>
</feature>
<keyword evidence="3" id="KW-1185">Reference proteome</keyword>
<dbReference type="InterPro" id="IPR036739">
    <property type="entry name" value="SLC41_membr_dom_sf"/>
</dbReference>
<dbReference type="EMBL" id="SJPX01000005">
    <property type="protein sequence ID" value="TWU48436.1"/>
    <property type="molecule type" value="Genomic_DNA"/>
</dbReference>
<feature type="transmembrane region" description="Helical" evidence="1">
    <location>
        <begin position="144"/>
        <end position="167"/>
    </location>
</feature>
<accession>A0A5C6ELE6</accession>